<dbReference type="InterPro" id="IPR039793">
    <property type="entry name" value="UROS/Hem4"/>
</dbReference>
<feature type="domain" description="Tetrapyrrole biosynthesis uroporphyrinogen III synthase" evidence="1">
    <location>
        <begin position="23"/>
        <end position="212"/>
    </location>
</feature>
<keyword evidence="2" id="KW-0808">Transferase</keyword>
<dbReference type="EMBL" id="BMJE01000004">
    <property type="protein sequence ID" value="GGB78041.1"/>
    <property type="molecule type" value="Genomic_DNA"/>
</dbReference>
<evidence type="ECO:0000313" key="2">
    <source>
        <dbReference type="EMBL" id="GGB78041.1"/>
    </source>
</evidence>
<dbReference type="RefSeq" id="WP_188620913.1">
    <property type="nucleotide sequence ID" value="NZ_BMJE01000004.1"/>
</dbReference>
<gene>
    <name evidence="2" type="primary">hemD</name>
    <name evidence="2" type="ORF">GCM10007424_17660</name>
</gene>
<keyword evidence="3" id="KW-1185">Reference proteome</keyword>
<protein>
    <submittedName>
        <fullName evidence="2">Uroporphyrinogen III methyltransferase</fullName>
    </submittedName>
</protein>
<keyword evidence="2" id="KW-0489">Methyltransferase</keyword>
<sequence>MKEPARILSTKKLRPGQRQYLLNAGFLVTEADFIAVSPISFTSETISNNLIFTSQNGFKSFVKEVGKEGIANRNIFCVGKKNAEAIEQQGYTVTAFADYAEDLAALLIKQYANEVFTFLSGSMRRNTLPQTLTEAGVDFNEIEVYTTKLTPHKINTPPDGILFFSPSGIKSYLKENRIQNEVCFCIGKTTAEALAGITRNIVTATRPSIDNVIIQCIKYYKDNH</sequence>
<dbReference type="GO" id="GO:0008168">
    <property type="term" value="F:methyltransferase activity"/>
    <property type="evidence" value="ECO:0007669"/>
    <property type="project" value="UniProtKB-KW"/>
</dbReference>
<dbReference type="InterPro" id="IPR003754">
    <property type="entry name" value="4pyrrol_synth_uPrphyn_synth"/>
</dbReference>
<accession>A0ABQ1JY79</accession>
<dbReference type="CDD" id="cd06578">
    <property type="entry name" value="HemD"/>
    <property type="match status" value="1"/>
</dbReference>
<comment type="caution">
    <text evidence="2">The sequence shown here is derived from an EMBL/GenBank/DDBJ whole genome shotgun (WGS) entry which is preliminary data.</text>
</comment>
<reference evidence="3" key="1">
    <citation type="journal article" date="2019" name="Int. J. Syst. Evol. Microbiol.">
        <title>The Global Catalogue of Microorganisms (GCM) 10K type strain sequencing project: providing services to taxonomists for standard genome sequencing and annotation.</title>
        <authorList>
            <consortium name="The Broad Institute Genomics Platform"/>
            <consortium name="The Broad Institute Genome Sequencing Center for Infectious Disease"/>
            <person name="Wu L."/>
            <person name="Ma J."/>
        </authorList>
    </citation>
    <scope>NUCLEOTIDE SEQUENCE [LARGE SCALE GENOMIC DNA]</scope>
    <source>
        <strain evidence="3">CGMCC 1.15461</strain>
    </source>
</reference>
<dbReference type="InterPro" id="IPR036108">
    <property type="entry name" value="4pyrrol_syn_uPrphyn_synt_sf"/>
</dbReference>
<evidence type="ECO:0000313" key="3">
    <source>
        <dbReference type="Proteomes" id="UP000615760"/>
    </source>
</evidence>
<proteinExistence type="predicted"/>
<dbReference type="PANTHER" id="PTHR12390:SF0">
    <property type="entry name" value="UROPORPHYRINOGEN-III SYNTHASE"/>
    <property type="match status" value="1"/>
</dbReference>
<organism evidence="2 3">
    <name type="scientific">Flavobacterium suaedae</name>
    <dbReference type="NCBI Taxonomy" id="1767027"/>
    <lineage>
        <taxon>Bacteria</taxon>
        <taxon>Pseudomonadati</taxon>
        <taxon>Bacteroidota</taxon>
        <taxon>Flavobacteriia</taxon>
        <taxon>Flavobacteriales</taxon>
        <taxon>Flavobacteriaceae</taxon>
        <taxon>Flavobacterium</taxon>
    </lineage>
</organism>
<dbReference type="Proteomes" id="UP000615760">
    <property type="component" value="Unassembled WGS sequence"/>
</dbReference>
<dbReference type="Gene3D" id="3.40.50.10090">
    <property type="match status" value="2"/>
</dbReference>
<name>A0ABQ1JY79_9FLAO</name>
<dbReference type="PANTHER" id="PTHR12390">
    <property type="entry name" value="UROPORPHYRINOGEN III SYNTHASE"/>
    <property type="match status" value="1"/>
</dbReference>
<dbReference type="GO" id="GO:0032259">
    <property type="term" value="P:methylation"/>
    <property type="evidence" value="ECO:0007669"/>
    <property type="project" value="UniProtKB-KW"/>
</dbReference>
<dbReference type="SUPFAM" id="SSF69618">
    <property type="entry name" value="HemD-like"/>
    <property type="match status" value="1"/>
</dbReference>
<evidence type="ECO:0000259" key="1">
    <source>
        <dbReference type="Pfam" id="PF02602"/>
    </source>
</evidence>
<dbReference type="Pfam" id="PF02602">
    <property type="entry name" value="HEM4"/>
    <property type="match status" value="1"/>
</dbReference>